<dbReference type="OrthoDB" id="547796at2759"/>
<evidence type="ECO:0000313" key="8">
    <source>
        <dbReference type="EMBL" id="OAV89152.1"/>
    </source>
</evidence>
<comment type="similarity">
    <text evidence="6">Belongs to the cytochrome b5 family. MAPR subfamily.</text>
</comment>
<evidence type="ECO:0000259" key="7">
    <source>
        <dbReference type="SMART" id="SM01117"/>
    </source>
</evidence>
<keyword evidence="5" id="KW-0408">Iron</keyword>
<dbReference type="SUPFAM" id="SSF55856">
    <property type="entry name" value="Cytochrome b5-like heme/steroid binding domain"/>
    <property type="match status" value="1"/>
</dbReference>
<dbReference type="GO" id="GO:0046872">
    <property type="term" value="F:metal ion binding"/>
    <property type="evidence" value="ECO:0007669"/>
    <property type="project" value="UniProtKB-KW"/>
</dbReference>
<evidence type="ECO:0000256" key="4">
    <source>
        <dbReference type="ARBA" id="ARBA00022824"/>
    </source>
</evidence>
<reference evidence="8" key="2">
    <citation type="submission" date="2016-05" db="EMBL/GenBank/DDBJ databases">
        <title>Comparative analysis highlights variable genome content of wheat rusts and divergence of the mating loci.</title>
        <authorList>
            <person name="Cuomo C.A."/>
            <person name="Bakkeren G."/>
            <person name="Szabo L."/>
            <person name="Khalil H."/>
            <person name="Joly D."/>
            <person name="Goldberg J."/>
            <person name="Young S."/>
            <person name="Zeng Q."/>
            <person name="Fellers J."/>
        </authorList>
    </citation>
    <scope>NUCLEOTIDE SEQUENCE [LARGE SCALE GENOMIC DNA]</scope>
    <source>
        <strain evidence="8">1-1 BBBD Race 1</strain>
    </source>
</reference>
<dbReference type="AlphaFoldDB" id="A0A0C4F1E2"/>
<reference evidence="9 10" key="3">
    <citation type="journal article" date="2017" name="G3 (Bethesda)">
        <title>Comparative analysis highlights variable genome content of wheat rusts and divergence of the mating loci.</title>
        <authorList>
            <person name="Cuomo C.A."/>
            <person name="Bakkeren G."/>
            <person name="Khalil H.B."/>
            <person name="Panwar V."/>
            <person name="Joly D."/>
            <person name="Linning R."/>
            <person name="Sakthikumar S."/>
            <person name="Song X."/>
            <person name="Adiconis X."/>
            <person name="Fan L."/>
            <person name="Goldberg J.M."/>
            <person name="Levin J.Z."/>
            <person name="Young S."/>
            <person name="Zeng Q."/>
            <person name="Anikster Y."/>
            <person name="Bruce M."/>
            <person name="Wang M."/>
            <person name="Yin C."/>
            <person name="McCallum B."/>
            <person name="Szabo L.J."/>
            <person name="Hulbert S."/>
            <person name="Chen X."/>
            <person name="Fellers J.P."/>
        </authorList>
    </citation>
    <scope>NUCLEOTIDE SEQUENCE</scope>
    <source>
        <strain evidence="10">Isolate 1-1 / race 1 (BBBD)</strain>
        <strain evidence="9">isolate 1-1 / race 1 (BBBD)</strain>
    </source>
</reference>
<name>A0A0C4F1E2_PUCT1</name>
<dbReference type="STRING" id="630390.A0A0C4F1E2"/>
<dbReference type="Proteomes" id="UP000005240">
    <property type="component" value="Unassembled WGS sequence"/>
</dbReference>
<dbReference type="SMART" id="SM01117">
    <property type="entry name" value="Cyt-b5"/>
    <property type="match status" value="1"/>
</dbReference>
<dbReference type="VEuPathDB" id="FungiDB:PTTG_06912"/>
<evidence type="ECO:0000256" key="3">
    <source>
        <dbReference type="ARBA" id="ARBA00022723"/>
    </source>
</evidence>
<dbReference type="FunFam" id="3.10.120.10:FF:000003">
    <property type="entry name" value="membrane-associated progesterone receptor component 1"/>
    <property type="match status" value="1"/>
</dbReference>
<proteinExistence type="inferred from homology"/>
<dbReference type="PANTHER" id="PTHR10281:SF72">
    <property type="entry name" value="NEUDESIN"/>
    <property type="match status" value="1"/>
</dbReference>
<evidence type="ECO:0000256" key="1">
    <source>
        <dbReference type="ARBA" id="ARBA00004240"/>
    </source>
</evidence>
<dbReference type="EMBL" id="ADAS02000138">
    <property type="protein sequence ID" value="OAV89152.1"/>
    <property type="molecule type" value="Genomic_DNA"/>
</dbReference>
<keyword evidence="10" id="KW-1185">Reference proteome</keyword>
<dbReference type="PANTHER" id="PTHR10281">
    <property type="entry name" value="MEMBRANE-ASSOCIATED PROGESTERONE RECEPTOR COMPONENT-RELATED"/>
    <property type="match status" value="1"/>
</dbReference>
<evidence type="ECO:0000256" key="6">
    <source>
        <dbReference type="ARBA" id="ARBA00038357"/>
    </source>
</evidence>
<evidence type="ECO:0000313" key="9">
    <source>
        <dbReference type="EnsemblFungi" id="PTTG_06912-t43_1-p1"/>
    </source>
</evidence>
<evidence type="ECO:0000313" key="10">
    <source>
        <dbReference type="Proteomes" id="UP000005240"/>
    </source>
</evidence>
<reference evidence="9" key="4">
    <citation type="submission" date="2025-05" db="UniProtKB">
        <authorList>
            <consortium name="EnsemblFungi"/>
        </authorList>
    </citation>
    <scope>IDENTIFICATION</scope>
    <source>
        <strain evidence="9">isolate 1-1 / race 1 (BBBD)</strain>
    </source>
</reference>
<keyword evidence="3" id="KW-0479">Metal-binding</keyword>
<keyword evidence="4" id="KW-0256">Endoplasmic reticulum</keyword>
<accession>A0A0C4F1E2</accession>
<evidence type="ECO:0000256" key="5">
    <source>
        <dbReference type="ARBA" id="ARBA00023004"/>
    </source>
</evidence>
<feature type="domain" description="Cytochrome b5 heme-binding" evidence="7">
    <location>
        <begin position="76"/>
        <end position="177"/>
    </location>
</feature>
<sequence>MLESIINLQQFSNPVNILLSIVLAYRLYTLLPSFRFNELNVDENDQTNLKATLPEHTAEYHKRPTKFPETRVWRTYTPLELKHFDGNNGSKILFAVNRVVYDVSSGRNFYGPDGPYGNFAGRDASRGLAKQSFDDSILTPIDSTLDKLDDLTDEERENLKGWEDLFKSKYIACGELIENSDRPQKAL</sequence>
<dbReference type="InterPro" id="IPR036400">
    <property type="entry name" value="Cyt_B5-like_heme/steroid_sf"/>
</dbReference>
<dbReference type="Pfam" id="PF00173">
    <property type="entry name" value="Cyt-b5"/>
    <property type="match status" value="1"/>
</dbReference>
<dbReference type="InterPro" id="IPR050577">
    <property type="entry name" value="MAPR/NEUFC/NENF-like"/>
</dbReference>
<dbReference type="GO" id="GO:0005783">
    <property type="term" value="C:endoplasmic reticulum"/>
    <property type="evidence" value="ECO:0007669"/>
    <property type="project" value="UniProtKB-SubCell"/>
</dbReference>
<dbReference type="GO" id="GO:0020037">
    <property type="term" value="F:heme binding"/>
    <property type="evidence" value="ECO:0007669"/>
    <property type="project" value="UniProtKB-ARBA"/>
</dbReference>
<dbReference type="EnsemblFungi" id="PTTG_06912-t43_1">
    <property type="protein sequence ID" value="PTTG_06912-t43_1-p1"/>
    <property type="gene ID" value="PTTG_06912"/>
</dbReference>
<keyword evidence="2" id="KW-0349">Heme</keyword>
<gene>
    <name evidence="8" type="ORF">PTTG_06912</name>
</gene>
<protein>
    <submittedName>
        <fullName evidence="9">Cytochrome b5 heme-binding domain-containing protein</fullName>
    </submittedName>
</protein>
<evidence type="ECO:0000256" key="2">
    <source>
        <dbReference type="ARBA" id="ARBA00022617"/>
    </source>
</evidence>
<dbReference type="OMA" id="HWRPATH"/>
<reference evidence="8" key="1">
    <citation type="submission" date="2009-11" db="EMBL/GenBank/DDBJ databases">
        <authorList>
            <consortium name="The Broad Institute Genome Sequencing Platform"/>
            <person name="Ward D."/>
            <person name="Feldgarden M."/>
            <person name="Earl A."/>
            <person name="Young S.K."/>
            <person name="Zeng Q."/>
            <person name="Koehrsen M."/>
            <person name="Alvarado L."/>
            <person name="Berlin A."/>
            <person name="Bochicchio J."/>
            <person name="Borenstein D."/>
            <person name="Chapman S.B."/>
            <person name="Chen Z."/>
            <person name="Engels R."/>
            <person name="Freedman E."/>
            <person name="Gellesch M."/>
            <person name="Goldberg J."/>
            <person name="Griggs A."/>
            <person name="Gujja S."/>
            <person name="Heilman E."/>
            <person name="Heiman D."/>
            <person name="Hepburn T."/>
            <person name="Howarth C."/>
            <person name="Jen D."/>
            <person name="Larson L."/>
            <person name="Lewis B."/>
            <person name="Mehta T."/>
            <person name="Park D."/>
            <person name="Pearson M."/>
            <person name="Roberts A."/>
            <person name="Saif S."/>
            <person name="Shea T."/>
            <person name="Shenoy N."/>
            <person name="Sisk P."/>
            <person name="Stolte C."/>
            <person name="Sykes S."/>
            <person name="Thomson T."/>
            <person name="Walk T."/>
            <person name="White J."/>
            <person name="Yandava C."/>
            <person name="Izard J."/>
            <person name="Baranova O.V."/>
            <person name="Blanton J.M."/>
            <person name="Tanner A.C."/>
            <person name="Dewhirst F.E."/>
            <person name="Haas B."/>
            <person name="Nusbaum C."/>
            <person name="Birren B."/>
        </authorList>
    </citation>
    <scope>NUCLEOTIDE SEQUENCE [LARGE SCALE GENOMIC DNA]</scope>
    <source>
        <strain evidence="8">1-1 BBBD Race 1</strain>
    </source>
</reference>
<dbReference type="Gene3D" id="3.10.120.10">
    <property type="entry name" value="Cytochrome b5-like heme/steroid binding domain"/>
    <property type="match status" value="1"/>
</dbReference>
<organism evidence="8">
    <name type="scientific">Puccinia triticina (isolate 1-1 / race 1 (BBBD))</name>
    <name type="common">Brown leaf rust fungus</name>
    <dbReference type="NCBI Taxonomy" id="630390"/>
    <lineage>
        <taxon>Eukaryota</taxon>
        <taxon>Fungi</taxon>
        <taxon>Dikarya</taxon>
        <taxon>Basidiomycota</taxon>
        <taxon>Pucciniomycotina</taxon>
        <taxon>Pucciniomycetes</taxon>
        <taxon>Pucciniales</taxon>
        <taxon>Pucciniaceae</taxon>
        <taxon>Puccinia</taxon>
    </lineage>
</organism>
<dbReference type="InterPro" id="IPR001199">
    <property type="entry name" value="Cyt_B5-like_heme/steroid-bd"/>
</dbReference>
<comment type="subcellular location">
    <subcellularLocation>
        <location evidence="1">Endoplasmic reticulum</location>
    </subcellularLocation>
</comment>
<dbReference type="GO" id="GO:0016020">
    <property type="term" value="C:membrane"/>
    <property type="evidence" value="ECO:0007669"/>
    <property type="project" value="TreeGrafter"/>
</dbReference>